<reference evidence="3" key="2">
    <citation type="submission" date="2023-08" db="EMBL/GenBank/DDBJ databases">
        <title>Identification and characterization of horizontal gene transfer across gut microbiota members of farm animals based on homology search.</title>
        <authorList>
            <person name="Schwarzerova J."/>
            <person name="Nykrynova M."/>
            <person name="Jureckova K."/>
            <person name="Cejkova D."/>
            <person name="Rychlik I."/>
        </authorList>
    </citation>
    <scope>NUCLEOTIDE SEQUENCE</scope>
    <source>
        <strain evidence="3">ET15</strain>
        <strain evidence="2">ET37</strain>
    </source>
</reference>
<dbReference type="InterPro" id="IPR038765">
    <property type="entry name" value="Papain-like_cys_pep_sf"/>
</dbReference>
<evidence type="ECO:0000259" key="1">
    <source>
        <dbReference type="Pfam" id="PF01841"/>
    </source>
</evidence>
<dbReference type="NCBIfam" id="NF047558">
    <property type="entry name" value="TPR_END_plus"/>
    <property type="match status" value="1"/>
</dbReference>
<dbReference type="Pfam" id="PF13306">
    <property type="entry name" value="LRR_5"/>
    <property type="match status" value="1"/>
</dbReference>
<dbReference type="PANTHER" id="PTHR45661:SF3">
    <property type="entry name" value="IG-LIKE DOMAIN-CONTAINING PROTEIN"/>
    <property type="match status" value="1"/>
</dbReference>
<evidence type="ECO:0000313" key="2">
    <source>
        <dbReference type="EMBL" id="MDN0021929.1"/>
    </source>
</evidence>
<accession>A0AAW7JFL1</accession>
<comment type="caution">
    <text evidence="3">The sequence shown here is derived from an EMBL/GenBank/DDBJ whole genome shotgun (WGS) entry which is preliminary data.</text>
</comment>
<dbReference type="InterPro" id="IPR032675">
    <property type="entry name" value="LRR_dom_sf"/>
</dbReference>
<proteinExistence type="predicted"/>
<protein>
    <submittedName>
        <fullName evidence="3">Leucine-rich repeat protein</fullName>
    </submittedName>
</protein>
<dbReference type="SUPFAM" id="SSF54001">
    <property type="entry name" value="Cysteine proteinases"/>
    <property type="match status" value="1"/>
</dbReference>
<dbReference type="EMBL" id="JAUEIE010000002">
    <property type="protein sequence ID" value="MDN0021929.1"/>
    <property type="molecule type" value="Genomic_DNA"/>
</dbReference>
<keyword evidence="4" id="KW-1185">Reference proteome</keyword>
<dbReference type="InterPro" id="IPR053139">
    <property type="entry name" value="Surface_bspA-like"/>
</dbReference>
<dbReference type="PANTHER" id="PTHR45661">
    <property type="entry name" value="SURFACE ANTIGEN"/>
    <property type="match status" value="1"/>
</dbReference>
<dbReference type="Pfam" id="PF01841">
    <property type="entry name" value="Transglut_core"/>
    <property type="match status" value="1"/>
</dbReference>
<dbReference type="Gene3D" id="3.80.10.10">
    <property type="entry name" value="Ribonuclease Inhibitor"/>
    <property type="match status" value="2"/>
</dbReference>
<sequence length="656" mass="74773">MTVNRKFGYILLAVTLLLHVSGMAAERKSVTVKTPGTLNSLISGSEKYEITDLKISGRLIADDLALLRDMAGCDKEEEYTKGQLRHLDMTAATLVPGETTYIGNGKNLKITDKNSIPAYLFSNCRIERIELPQNTKRIGDMAFMQSALKKIKLPENIILENGAFRECRNLSDVTFPKFTKEIGVECFSGCSKLRKISINDIGYIAFHAFKQIENVTEITIHGVLGHADGWMCYDMPSLKTLRFEDFIISTGGPDIAENCPELEEIIFLGDCVSMGFGKVTGCPLTDKCTVKGYIIRSANRDFIEYEEPIVQNARFNEVCATLDRLTDMPQYSEVFGVEYALYDMACVYSITGEKEKAVAALEKAIRKGYGNYKWLCQDKDLDNIRNEEGFKKLAEELRKTKDYLYVLKHSGPYATAYTTNKEKFTYASPDDEDMRKIRTFFNLDVIAGKGDEISQMKNIMYWLHDQIRHDGSGGFPRNTKRNAIDLYNACKAQNRGLNCRGLAIVLSEMYLAMGWQARFITCQPKDYIHDNDCHVIFMVWSRTLDKWIWMDPSFAAYVCDENGLLLHPGEVRRRLIEGKPLVLNKDANWNHQSIQTKEYYLDEYMAKNLYYLSTYLHNGSNVESGNSSTYFTLKPEGSDAEIGKDTYDESWFWQKP</sequence>
<dbReference type="Proteomes" id="UP001167831">
    <property type="component" value="Unassembled WGS sequence"/>
</dbReference>
<evidence type="ECO:0000313" key="5">
    <source>
        <dbReference type="Proteomes" id="UP001168478"/>
    </source>
</evidence>
<dbReference type="Proteomes" id="UP001168478">
    <property type="component" value="Unassembled WGS sequence"/>
</dbReference>
<name>A0AAW7JFL1_9BACT</name>
<dbReference type="SUPFAM" id="SSF52058">
    <property type="entry name" value="L domain-like"/>
    <property type="match status" value="1"/>
</dbReference>
<reference evidence="3" key="1">
    <citation type="submission" date="2023-06" db="EMBL/GenBank/DDBJ databases">
        <authorList>
            <person name="Zeman M."/>
            <person name="Kubasova T."/>
            <person name="Jahodarova E."/>
            <person name="Nykrynova M."/>
            <person name="Rychlik I."/>
        </authorList>
    </citation>
    <scope>NUCLEOTIDE SEQUENCE</scope>
    <source>
        <strain evidence="3">ET15</strain>
        <strain evidence="2">ET37</strain>
    </source>
</reference>
<dbReference type="EMBL" id="JAUEIF010000002">
    <property type="protein sequence ID" value="MDN0024678.1"/>
    <property type="molecule type" value="Genomic_DNA"/>
</dbReference>
<evidence type="ECO:0000313" key="3">
    <source>
        <dbReference type="EMBL" id="MDN0024678.1"/>
    </source>
</evidence>
<dbReference type="AlphaFoldDB" id="A0AAW7JFL1"/>
<dbReference type="InterPro" id="IPR002931">
    <property type="entry name" value="Transglutaminase-like"/>
</dbReference>
<dbReference type="InterPro" id="IPR026906">
    <property type="entry name" value="LRR_5"/>
</dbReference>
<dbReference type="RefSeq" id="WP_289824651.1">
    <property type="nucleotide sequence ID" value="NZ_JAUEIE010000002.1"/>
</dbReference>
<evidence type="ECO:0000313" key="4">
    <source>
        <dbReference type="Proteomes" id="UP001167831"/>
    </source>
</evidence>
<organism evidence="3 5">
    <name type="scientific">Leyella lascolaii</name>
    <dbReference type="NCBI Taxonomy" id="1776379"/>
    <lineage>
        <taxon>Bacteria</taxon>
        <taxon>Pseudomonadati</taxon>
        <taxon>Bacteroidota</taxon>
        <taxon>Bacteroidia</taxon>
        <taxon>Bacteroidales</taxon>
        <taxon>Prevotellaceae</taxon>
        <taxon>Leyella</taxon>
    </lineage>
</organism>
<gene>
    <name evidence="2" type="ORF">QVN81_02645</name>
    <name evidence="3" type="ORF">QVN84_03955</name>
</gene>
<feature type="domain" description="Transglutaminase-like" evidence="1">
    <location>
        <begin position="444"/>
        <end position="552"/>
    </location>
</feature>